<dbReference type="Pfam" id="PF13508">
    <property type="entry name" value="Acetyltransf_7"/>
    <property type="match status" value="1"/>
</dbReference>
<gene>
    <name evidence="2" type="ORF">SAMN02745136_01069</name>
</gene>
<keyword evidence="2" id="KW-0808">Transferase</keyword>
<dbReference type="OrthoDB" id="9786032at2"/>
<dbReference type="RefSeq" id="WP_073273613.1">
    <property type="nucleotide sequence ID" value="NZ_FRAC01000007.1"/>
</dbReference>
<dbReference type="InterPro" id="IPR000182">
    <property type="entry name" value="GNAT_dom"/>
</dbReference>
<dbReference type="Proteomes" id="UP000184386">
    <property type="component" value="Unassembled WGS sequence"/>
</dbReference>
<dbReference type="Gene3D" id="3.40.630.30">
    <property type="match status" value="1"/>
</dbReference>
<proteinExistence type="predicted"/>
<evidence type="ECO:0000259" key="1">
    <source>
        <dbReference type="PROSITE" id="PS51186"/>
    </source>
</evidence>
<dbReference type="GO" id="GO:0016747">
    <property type="term" value="F:acyltransferase activity, transferring groups other than amino-acyl groups"/>
    <property type="evidence" value="ECO:0007669"/>
    <property type="project" value="InterPro"/>
</dbReference>
<dbReference type="AlphaFoldDB" id="A0A1M6MLG4"/>
<reference evidence="2 3" key="1">
    <citation type="submission" date="2016-11" db="EMBL/GenBank/DDBJ databases">
        <authorList>
            <person name="Jaros S."/>
            <person name="Januszkiewicz K."/>
            <person name="Wedrychowicz H."/>
        </authorList>
    </citation>
    <scope>NUCLEOTIDE SEQUENCE [LARGE SCALE GENOMIC DNA]</scope>
    <source>
        <strain evidence="2 3">DSM 15929</strain>
    </source>
</reference>
<feature type="domain" description="N-acetyltransferase" evidence="1">
    <location>
        <begin position="2"/>
        <end position="151"/>
    </location>
</feature>
<dbReference type="STRING" id="1121322.SAMN02745136_01069"/>
<keyword evidence="3" id="KW-1185">Reference proteome</keyword>
<protein>
    <submittedName>
        <fullName evidence="2">Acetyltransferase (GNAT) domain</fullName>
    </submittedName>
</protein>
<evidence type="ECO:0000313" key="3">
    <source>
        <dbReference type="Proteomes" id="UP000184386"/>
    </source>
</evidence>
<evidence type="ECO:0000313" key="2">
    <source>
        <dbReference type="EMBL" id="SHJ84307.1"/>
    </source>
</evidence>
<dbReference type="PROSITE" id="PS51186">
    <property type="entry name" value="GNAT"/>
    <property type="match status" value="1"/>
</dbReference>
<accession>A0A1M6MLG4</accession>
<dbReference type="EMBL" id="FRAC01000007">
    <property type="protein sequence ID" value="SHJ84307.1"/>
    <property type="molecule type" value="Genomic_DNA"/>
</dbReference>
<dbReference type="SUPFAM" id="SSF55729">
    <property type="entry name" value="Acyl-CoA N-acyltransferases (Nat)"/>
    <property type="match status" value="1"/>
</dbReference>
<organism evidence="2 3">
    <name type="scientific">Anaerocolumna jejuensis DSM 15929</name>
    <dbReference type="NCBI Taxonomy" id="1121322"/>
    <lineage>
        <taxon>Bacteria</taxon>
        <taxon>Bacillati</taxon>
        <taxon>Bacillota</taxon>
        <taxon>Clostridia</taxon>
        <taxon>Lachnospirales</taxon>
        <taxon>Lachnospiraceae</taxon>
        <taxon>Anaerocolumna</taxon>
    </lineage>
</organism>
<sequence length="151" mass="17595">MLSIERADIRDASVITEIKIAAYNQEISTYLGRNGGPPGYDSIESQIHIIKNFIAYKIILDSHIIGGLFLILIDSETMRFEDFVIKPIYQGKGYGYRTMELVEENYKNILVWQLSTPIFSKGNQYLYEKFGYIEFSRDDNEIEYIKRITDK</sequence>
<name>A0A1M6MLG4_9FIRM</name>
<dbReference type="InterPro" id="IPR016181">
    <property type="entry name" value="Acyl_CoA_acyltransferase"/>
</dbReference>